<dbReference type="EMBL" id="MN990733">
    <property type="protein sequence ID" value="QIM10130.1"/>
    <property type="molecule type" value="Genomic_DNA"/>
</dbReference>
<proteinExistence type="predicted"/>
<keyword evidence="1" id="KW-0812">Transmembrane</keyword>
<dbReference type="Gene3D" id="1.20.120.1760">
    <property type="match status" value="1"/>
</dbReference>
<feature type="transmembrane region" description="Helical" evidence="1">
    <location>
        <begin position="110"/>
        <end position="132"/>
    </location>
</feature>
<organism evidence="2">
    <name type="scientific">uncultured Prevotella sp</name>
    <dbReference type="NCBI Taxonomy" id="159272"/>
    <lineage>
        <taxon>Bacteria</taxon>
        <taxon>Pseudomonadati</taxon>
        <taxon>Bacteroidota</taxon>
        <taxon>Bacteroidia</taxon>
        <taxon>Bacteroidales</taxon>
        <taxon>Prevotellaceae</taxon>
        <taxon>Prevotella</taxon>
        <taxon>environmental samples</taxon>
    </lineage>
</organism>
<keyword evidence="1" id="KW-1133">Transmembrane helix</keyword>
<reference evidence="2" key="1">
    <citation type="journal article" date="2020" name="J. ISSAAS">
        <title>Lactobacilli and other gastrointestinal microbiota of Peromyscus leucopus, reservoir host for agents of Lyme disease and other zoonoses in North America.</title>
        <authorList>
            <person name="Milovic A."/>
            <person name="Bassam K."/>
            <person name="Shao H."/>
            <person name="Chatzistamou I."/>
            <person name="Tufts D.M."/>
            <person name="Diuk-Wasser M."/>
            <person name="Barbour A.G."/>
        </authorList>
    </citation>
    <scope>NUCLEOTIDE SEQUENCE</scope>
    <source>
        <strain evidence="2">LL70</strain>
    </source>
</reference>
<feature type="transmembrane region" description="Helical" evidence="1">
    <location>
        <begin position="270"/>
        <end position="289"/>
    </location>
</feature>
<accession>A0A6G8F1G5</accession>
<evidence type="ECO:0000256" key="1">
    <source>
        <dbReference type="SAM" id="Phobius"/>
    </source>
</evidence>
<feature type="transmembrane region" description="Helical" evidence="1">
    <location>
        <begin position="70"/>
        <end position="89"/>
    </location>
</feature>
<dbReference type="GO" id="GO:0016020">
    <property type="term" value="C:membrane"/>
    <property type="evidence" value="ECO:0007669"/>
    <property type="project" value="InterPro"/>
</dbReference>
<sequence>MKISEKVKKTLKSSETEDWLDYRVVRPLSYLWACLFARLGVHPNTVTILSMIIGAGSCVFYAHGSYYYEGTYGLTMNIIAVLLLIWADIYDCTDGQLARMTGKKSQMGRILDGAAGFVWFVPIYLALVYRFYIHHDIEFGLFGIADTEQNTMIATAIVLCLALMSGFVGMGGQQRLADYYIQIHLFFLKGEKGSELDNSAKQKEVYDNTPWKGNLIWKYFLKTYVSYTKKQEKQTPEFQRLMQLLRQKYGSEANMPEEVRSEFHKHSKAIMGYNAMLTFNFRAGMFFVFCLADIPVANFLFEIIVMSLLTCYINRRHEAFCRKIANSLQS</sequence>
<feature type="transmembrane region" description="Helical" evidence="1">
    <location>
        <begin position="295"/>
        <end position="313"/>
    </location>
</feature>
<evidence type="ECO:0008006" key="3">
    <source>
        <dbReference type="Google" id="ProtNLM"/>
    </source>
</evidence>
<name>A0A6G8F1G5_9BACT</name>
<dbReference type="InterPro" id="IPR043130">
    <property type="entry name" value="CDP-OH_PTrfase_TM_dom"/>
</dbReference>
<dbReference type="Pfam" id="PF01066">
    <property type="entry name" value="CDP-OH_P_transf"/>
    <property type="match status" value="1"/>
</dbReference>
<protein>
    <recommendedName>
        <fullName evidence="3">CDP-alcohol phosphatidyltransferase</fullName>
    </recommendedName>
</protein>
<dbReference type="GO" id="GO:0008654">
    <property type="term" value="P:phospholipid biosynthetic process"/>
    <property type="evidence" value="ECO:0007669"/>
    <property type="project" value="InterPro"/>
</dbReference>
<gene>
    <name evidence="2" type="ORF">Prevot485_2290</name>
</gene>
<feature type="transmembrane region" description="Helical" evidence="1">
    <location>
        <begin position="152"/>
        <end position="172"/>
    </location>
</feature>
<dbReference type="InterPro" id="IPR000462">
    <property type="entry name" value="CDP-OH_P_trans"/>
</dbReference>
<keyword evidence="1" id="KW-0472">Membrane</keyword>
<dbReference type="AlphaFoldDB" id="A0A6G8F1G5"/>
<evidence type="ECO:0000313" key="2">
    <source>
        <dbReference type="EMBL" id="QIM10130.1"/>
    </source>
</evidence>
<dbReference type="GO" id="GO:0016780">
    <property type="term" value="F:phosphotransferase activity, for other substituted phosphate groups"/>
    <property type="evidence" value="ECO:0007669"/>
    <property type="project" value="InterPro"/>
</dbReference>